<dbReference type="PROSITE" id="PS51185">
    <property type="entry name" value="WHEP_TRS_2"/>
    <property type="match status" value="1"/>
</dbReference>
<reference evidence="13 14" key="1">
    <citation type="submission" date="2019-09" db="EMBL/GenBank/DDBJ databases">
        <title>Bird 10,000 Genomes (B10K) Project - Family phase.</title>
        <authorList>
            <person name="Zhang G."/>
        </authorList>
    </citation>
    <scope>NUCLEOTIDE SEQUENCE [LARGE SCALE GENOMIC DNA]</scope>
    <source>
        <strain evidence="13">B10K-CU-031-02</strain>
        <tissue evidence="13">Muscle</tissue>
    </source>
</reference>
<evidence type="ECO:0000256" key="1">
    <source>
        <dbReference type="ARBA" id="ARBA00005594"/>
    </source>
</evidence>
<dbReference type="PANTHER" id="PTHR10055">
    <property type="entry name" value="TRYPTOPHANYL-TRNA SYNTHETASE"/>
    <property type="match status" value="1"/>
</dbReference>
<dbReference type="OrthoDB" id="10261385at2759"/>
<dbReference type="NCBIfam" id="TIGR00233">
    <property type="entry name" value="trpS"/>
    <property type="match status" value="1"/>
</dbReference>
<dbReference type="PANTHER" id="PTHR10055:SF1">
    <property type="entry name" value="TRYPTOPHAN--TRNA LIGASE, CYTOPLASMIC"/>
    <property type="match status" value="1"/>
</dbReference>
<proteinExistence type="inferred from homology"/>
<sequence>MADSLNCDLKSLTPLQLFEKVTEQGEKVRALKAGKAPKDEIDAAVRMLLSLKQSYKIATGQDYQAGLPPGDLALINNSTTKEDDEDFVDPWTVQTSNAKGVDYDKLIVRFGSSKIDTDLINRIERAIGQKPHRFLRRGIFFSHRDMDQILDAYENKKSFYLYTGRGPSSQAMHVGHLIPFIFTKWLQEVFDVPLVIQLTDDEKYLWKDLTIEKAYEYARENAKDIIACGFDINKTFIFSDLDYLGTSTGFYKNIVRVQKHVTFNQVKGIFGFTDSDCIGKISFPAIQAAPSFSSSFPQIFNGKENIQCLIPCAIDQDPYFRMTRDVAPRIGQPKPALLHSIFFPALQGAQTKMSASDPNSSIFLTDTPKQIKTKINKHAFSGGRDTIEEHRKYGGNCDVDVSFMYLTFFLEDDDKLEQLKQAYTSGELLTGELKKVLIETLQPLIAAHQERRKQVTDEMVKQFMTPRKLAFEF</sequence>
<dbReference type="CDD" id="cd00936">
    <property type="entry name" value="WEPRS_RNA"/>
    <property type="match status" value="1"/>
</dbReference>
<organism evidence="13 14">
    <name type="scientific">Ceuthmochares aereus</name>
    <dbReference type="NCBI Taxonomy" id="1961834"/>
    <lineage>
        <taxon>Eukaryota</taxon>
        <taxon>Metazoa</taxon>
        <taxon>Chordata</taxon>
        <taxon>Craniata</taxon>
        <taxon>Vertebrata</taxon>
        <taxon>Euteleostomi</taxon>
        <taxon>Archelosauria</taxon>
        <taxon>Archosauria</taxon>
        <taxon>Dinosauria</taxon>
        <taxon>Saurischia</taxon>
        <taxon>Theropoda</taxon>
        <taxon>Coelurosauria</taxon>
        <taxon>Aves</taxon>
        <taxon>Neognathae</taxon>
        <taxon>Neoaves</taxon>
        <taxon>Otidimorphae</taxon>
        <taxon>Cuculiformes</taxon>
        <taxon>Cuculidae</taxon>
        <taxon>Ceuthmochares</taxon>
    </lineage>
</organism>
<dbReference type="SUPFAM" id="SSF52374">
    <property type="entry name" value="Nucleotidylyl transferase"/>
    <property type="match status" value="1"/>
</dbReference>
<dbReference type="GO" id="GO:0005737">
    <property type="term" value="C:cytoplasm"/>
    <property type="evidence" value="ECO:0007669"/>
    <property type="project" value="TreeGrafter"/>
</dbReference>
<evidence type="ECO:0000313" key="13">
    <source>
        <dbReference type="EMBL" id="NXY48535.1"/>
    </source>
</evidence>
<keyword evidence="9 11" id="KW-0030">Aminoacyl-tRNA synthetase</keyword>
<dbReference type="SMART" id="SM00991">
    <property type="entry name" value="WHEP-TRS"/>
    <property type="match status" value="1"/>
</dbReference>
<evidence type="ECO:0000256" key="10">
    <source>
        <dbReference type="ARBA" id="ARBA00030268"/>
    </source>
</evidence>
<dbReference type="PRINTS" id="PR01039">
    <property type="entry name" value="TRNASYNTHTRP"/>
</dbReference>
<dbReference type="EC" id="6.1.1.2" evidence="2"/>
<dbReference type="GO" id="GO:0006436">
    <property type="term" value="P:tryptophanyl-tRNA aminoacylation"/>
    <property type="evidence" value="ECO:0007669"/>
    <property type="project" value="InterPro"/>
</dbReference>
<dbReference type="InterPro" id="IPR002306">
    <property type="entry name" value="Trp-tRNA-ligase"/>
</dbReference>
<dbReference type="Gene3D" id="1.10.287.10">
    <property type="entry name" value="S15/NS1, RNA-binding"/>
    <property type="match status" value="1"/>
</dbReference>
<evidence type="ECO:0000259" key="12">
    <source>
        <dbReference type="PROSITE" id="PS51185"/>
    </source>
</evidence>
<keyword evidence="14" id="KW-1185">Reference proteome</keyword>
<evidence type="ECO:0000256" key="4">
    <source>
        <dbReference type="ARBA" id="ARBA00022553"/>
    </source>
</evidence>
<keyword evidence="5 11" id="KW-0436">Ligase</keyword>
<dbReference type="GO" id="GO:0005524">
    <property type="term" value="F:ATP binding"/>
    <property type="evidence" value="ECO:0007669"/>
    <property type="project" value="UniProtKB-KW"/>
</dbReference>
<dbReference type="EMBL" id="VWPQ01007565">
    <property type="protein sequence ID" value="NXY48535.1"/>
    <property type="molecule type" value="Genomic_DNA"/>
</dbReference>
<evidence type="ECO:0000256" key="6">
    <source>
        <dbReference type="ARBA" id="ARBA00022741"/>
    </source>
</evidence>
<feature type="non-terminal residue" evidence="13">
    <location>
        <position position="473"/>
    </location>
</feature>
<dbReference type="InterPro" id="IPR014729">
    <property type="entry name" value="Rossmann-like_a/b/a_fold"/>
</dbReference>
<dbReference type="PROSITE" id="PS00178">
    <property type="entry name" value="AA_TRNA_LIGASE_I"/>
    <property type="match status" value="1"/>
</dbReference>
<dbReference type="InterPro" id="IPR000738">
    <property type="entry name" value="WHEP-TRS_dom"/>
</dbReference>
<evidence type="ECO:0000256" key="7">
    <source>
        <dbReference type="ARBA" id="ARBA00022840"/>
    </source>
</evidence>
<dbReference type="Pfam" id="PF00579">
    <property type="entry name" value="tRNA-synt_1b"/>
    <property type="match status" value="1"/>
</dbReference>
<comment type="caution">
    <text evidence="13">The sequence shown here is derived from an EMBL/GenBank/DDBJ whole genome shotgun (WGS) entry which is preliminary data.</text>
</comment>
<dbReference type="InterPro" id="IPR009068">
    <property type="entry name" value="uS15_NS1_RNA-bd_sf"/>
</dbReference>
<dbReference type="FunFam" id="1.10.240.10:FF:000003">
    <property type="entry name" value="Tryptophan--tRNA ligase, cytoplasmic"/>
    <property type="match status" value="1"/>
</dbReference>
<evidence type="ECO:0000256" key="5">
    <source>
        <dbReference type="ARBA" id="ARBA00022598"/>
    </source>
</evidence>
<dbReference type="Proteomes" id="UP000519239">
    <property type="component" value="Unassembled WGS sequence"/>
</dbReference>
<evidence type="ECO:0000256" key="8">
    <source>
        <dbReference type="ARBA" id="ARBA00022917"/>
    </source>
</evidence>
<keyword evidence="8 11" id="KW-0648">Protein biosynthesis</keyword>
<protein>
    <recommendedName>
        <fullName evidence="3">Tryptophan--tRNA ligase, cytoplasmic</fullName>
        <ecNumber evidence="2">6.1.1.2</ecNumber>
    </recommendedName>
    <alternativeName>
        <fullName evidence="10">Tryptophanyl-tRNA synthetase</fullName>
    </alternativeName>
</protein>
<evidence type="ECO:0000256" key="9">
    <source>
        <dbReference type="ARBA" id="ARBA00023146"/>
    </source>
</evidence>
<dbReference type="Gene3D" id="1.10.240.10">
    <property type="entry name" value="Tyrosyl-Transfer RNA Synthetase"/>
    <property type="match status" value="1"/>
</dbReference>
<gene>
    <name evidence="13" type="primary">Wars</name>
    <name evidence="13" type="ORF">CEUAER_R09568</name>
</gene>
<dbReference type="FunFam" id="3.40.50.620:FF:000454">
    <property type="entry name" value="Tryptophan--tRNA ligase, cytoplasmic"/>
    <property type="match status" value="1"/>
</dbReference>
<dbReference type="SUPFAM" id="SSF47060">
    <property type="entry name" value="S15/NS1 RNA-binding domain"/>
    <property type="match status" value="1"/>
</dbReference>
<dbReference type="InterPro" id="IPR002305">
    <property type="entry name" value="aa-tRNA-synth_Ic"/>
</dbReference>
<evidence type="ECO:0000256" key="11">
    <source>
        <dbReference type="RuleBase" id="RU363036"/>
    </source>
</evidence>
<accession>A0A7L4K7D4</accession>
<evidence type="ECO:0000256" key="2">
    <source>
        <dbReference type="ARBA" id="ARBA00013161"/>
    </source>
</evidence>
<feature type="domain" description="WHEP-TRS" evidence="12">
    <location>
        <begin position="13"/>
        <end position="69"/>
    </location>
</feature>
<keyword evidence="6 11" id="KW-0547">Nucleotide-binding</keyword>
<evidence type="ECO:0000313" key="14">
    <source>
        <dbReference type="Proteomes" id="UP000519239"/>
    </source>
</evidence>
<dbReference type="Pfam" id="PF00458">
    <property type="entry name" value="WHEP-TRS"/>
    <property type="match status" value="1"/>
</dbReference>
<dbReference type="InterPro" id="IPR001412">
    <property type="entry name" value="aa-tRNA-synth_I_CS"/>
</dbReference>
<feature type="non-terminal residue" evidence="13">
    <location>
        <position position="1"/>
    </location>
</feature>
<dbReference type="PROSITE" id="PS00762">
    <property type="entry name" value="WHEP_TRS_1"/>
    <property type="match status" value="1"/>
</dbReference>
<name>A0A7L4K7D4_9AVES</name>
<keyword evidence="7 11" id="KW-0067">ATP-binding</keyword>
<dbReference type="Gene3D" id="3.40.50.620">
    <property type="entry name" value="HUPs"/>
    <property type="match status" value="1"/>
</dbReference>
<dbReference type="CDD" id="cd00806">
    <property type="entry name" value="TrpRS_core"/>
    <property type="match status" value="1"/>
</dbReference>
<evidence type="ECO:0000256" key="3">
    <source>
        <dbReference type="ARBA" id="ARBA00013782"/>
    </source>
</evidence>
<keyword evidence="4" id="KW-0597">Phosphoprotein</keyword>
<dbReference type="FunFam" id="1.10.287.10:FF:000006">
    <property type="entry name" value="Bifunctional glutamate/proline--tRNA ligase"/>
    <property type="match status" value="1"/>
</dbReference>
<dbReference type="GO" id="GO:0004830">
    <property type="term" value="F:tryptophan-tRNA ligase activity"/>
    <property type="evidence" value="ECO:0007669"/>
    <property type="project" value="UniProtKB-EC"/>
</dbReference>
<comment type="similarity">
    <text evidence="1 11">Belongs to the class-I aminoacyl-tRNA synthetase family.</text>
</comment>
<dbReference type="AlphaFoldDB" id="A0A7L4K7D4"/>